<sequence length="166" mass="18461">MKTFLFAGLLVGSTVTVSQAQTAAAEQQALMQQLDQLMQDPKKPKQDVHLALRGCHAEQIIRDRGAEVQMSKPLAMSYGGGDSGGWAMRMADGFFELKMSFDWADVQALTYAPATNDDGQQHYQIKISKSRKGSNITFELPLYTSSEATVKDVVRRLEKLRNSCRE</sequence>
<feature type="signal peptide" evidence="1">
    <location>
        <begin position="1"/>
        <end position="20"/>
    </location>
</feature>
<accession>A0ABS8A7Y3</accession>
<evidence type="ECO:0000313" key="2">
    <source>
        <dbReference type="EMBL" id="MCB2376503.1"/>
    </source>
</evidence>
<keyword evidence="1" id="KW-0732">Signal</keyword>
<dbReference type="Proteomes" id="UP001165297">
    <property type="component" value="Unassembled WGS sequence"/>
</dbReference>
<evidence type="ECO:0008006" key="4">
    <source>
        <dbReference type="Google" id="ProtNLM"/>
    </source>
</evidence>
<dbReference type="EMBL" id="JAJADQ010000001">
    <property type="protein sequence ID" value="MCB2376503.1"/>
    <property type="molecule type" value="Genomic_DNA"/>
</dbReference>
<dbReference type="RefSeq" id="WP_226182489.1">
    <property type="nucleotide sequence ID" value="NZ_JAJADQ010000001.1"/>
</dbReference>
<protein>
    <recommendedName>
        <fullName evidence="4">DUF4251 domain-containing protein</fullName>
    </recommendedName>
</protein>
<evidence type="ECO:0000256" key="1">
    <source>
        <dbReference type="SAM" id="SignalP"/>
    </source>
</evidence>
<organism evidence="2 3">
    <name type="scientific">Hymenobacter nitidus</name>
    <dbReference type="NCBI Taxonomy" id="2880929"/>
    <lineage>
        <taxon>Bacteria</taxon>
        <taxon>Pseudomonadati</taxon>
        <taxon>Bacteroidota</taxon>
        <taxon>Cytophagia</taxon>
        <taxon>Cytophagales</taxon>
        <taxon>Hymenobacteraceae</taxon>
        <taxon>Hymenobacter</taxon>
    </lineage>
</organism>
<feature type="chain" id="PRO_5046545080" description="DUF4251 domain-containing protein" evidence="1">
    <location>
        <begin position="21"/>
        <end position="166"/>
    </location>
</feature>
<evidence type="ECO:0000313" key="3">
    <source>
        <dbReference type="Proteomes" id="UP001165297"/>
    </source>
</evidence>
<name>A0ABS8A7Y3_9BACT</name>
<comment type="caution">
    <text evidence="2">The sequence shown here is derived from an EMBL/GenBank/DDBJ whole genome shotgun (WGS) entry which is preliminary data.</text>
</comment>
<reference evidence="2" key="1">
    <citation type="submission" date="2021-10" db="EMBL/GenBank/DDBJ databases">
        <authorList>
            <person name="Dean J.D."/>
            <person name="Kim M.K."/>
            <person name="Newey C.N."/>
            <person name="Stoker T.S."/>
            <person name="Thompson D.W."/>
            <person name="Grose J.H."/>
        </authorList>
    </citation>
    <scope>NUCLEOTIDE SEQUENCE</scope>
    <source>
        <strain evidence="2">BT635</strain>
    </source>
</reference>
<gene>
    <name evidence="2" type="ORF">LGH70_02855</name>
</gene>
<keyword evidence="3" id="KW-1185">Reference proteome</keyword>
<proteinExistence type="predicted"/>